<dbReference type="GO" id="GO:0004040">
    <property type="term" value="F:amidase activity"/>
    <property type="evidence" value="ECO:0007669"/>
    <property type="project" value="UniProtKB-EC"/>
</dbReference>
<organism evidence="3 4">
    <name type="scientific">Paractinoplanes aksuensis</name>
    <dbReference type="NCBI Taxonomy" id="2939490"/>
    <lineage>
        <taxon>Bacteria</taxon>
        <taxon>Bacillati</taxon>
        <taxon>Actinomycetota</taxon>
        <taxon>Actinomycetes</taxon>
        <taxon>Micromonosporales</taxon>
        <taxon>Micromonosporaceae</taxon>
        <taxon>Paractinoplanes</taxon>
    </lineage>
</organism>
<dbReference type="Pfam" id="PF01425">
    <property type="entry name" value="Amidase"/>
    <property type="match status" value="1"/>
</dbReference>
<dbReference type="InterPro" id="IPR020556">
    <property type="entry name" value="Amidase_CS"/>
</dbReference>
<dbReference type="EC" id="3.5.1.4" evidence="3"/>
<keyword evidence="4" id="KW-1185">Reference proteome</keyword>
<evidence type="ECO:0000259" key="2">
    <source>
        <dbReference type="Pfam" id="PF01425"/>
    </source>
</evidence>
<evidence type="ECO:0000256" key="1">
    <source>
        <dbReference type="SAM" id="MobiDB-lite"/>
    </source>
</evidence>
<dbReference type="InterPro" id="IPR036928">
    <property type="entry name" value="AS_sf"/>
</dbReference>
<feature type="region of interest" description="Disordered" evidence="1">
    <location>
        <begin position="503"/>
        <end position="529"/>
    </location>
</feature>
<dbReference type="PANTHER" id="PTHR11895">
    <property type="entry name" value="TRANSAMIDASE"/>
    <property type="match status" value="1"/>
</dbReference>
<accession>A0ABT1E5H8</accession>
<comment type="caution">
    <text evidence="3">The sequence shown here is derived from an EMBL/GenBank/DDBJ whole genome shotgun (WGS) entry which is preliminary data.</text>
</comment>
<dbReference type="Proteomes" id="UP001523369">
    <property type="component" value="Unassembled WGS sequence"/>
</dbReference>
<dbReference type="EMBL" id="JAMYJR010000060">
    <property type="protein sequence ID" value="MCO8277521.1"/>
    <property type="molecule type" value="Genomic_DNA"/>
</dbReference>
<keyword evidence="3" id="KW-0378">Hydrolase</keyword>
<dbReference type="NCBIfam" id="NF005565">
    <property type="entry name" value="PRK07235.1"/>
    <property type="match status" value="1"/>
</dbReference>
<reference evidence="3 4" key="1">
    <citation type="submission" date="2022-06" db="EMBL/GenBank/DDBJ databases">
        <title>New Species of the Genus Actinoplanes, ActinopZanes ferrugineus.</title>
        <authorList>
            <person name="Ding P."/>
        </authorList>
    </citation>
    <scope>NUCLEOTIDE SEQUENCE [LARGE SCALE GENOMIC DNA]</scope>
    <source>
        <strain evidence="3 4">TRM88003</strain>
    </source>
</reference>
<dbReference type="InterPro" id="IPR023631">
    <property type="entry name" value="Amidase_dom"/>
</dbReference>
<evidence type="ECO:0000313" key="3">
    <source>
        <dbReference type="EMBL" id="MCO8277521.1"/>
    </source>
</evidence>
<dbReference type="PANTHER" id="PTHR11895:SF170">
    <property type="entry name" value="AMIDASE"/>
    <property type="match status" value="1"/>
</dbReference>
<dbReference type="Gene3D" id="3.90.1300.10">
    <property type="entry name" value="Amidase signature (AS) domain"/>
    <property type="match status" value="1"/>
</dbReference>
<dbReference type="SUPFAM" id="SSF75304">
    <property type="entry name" value="Amidase signature (AS) enzymes"/>
    <property type="match status" value="1"/>
</dbReference>
<sequence>MITGPADRHIRAAADYLALPLSEADIAVLQAEIAPMIELLGGLDAMVEPLPPVRYPRTPGHRPDPADDPYNGWAVRTEIIGAEGGPLAGHRIAVKDTVSVAGVPMTAGSATLQGFAPDFDATIVTRILDAGGVLAGKANCEYFCYGAGSHTSAHGVVRNPWDPTRSAGGSSSGSAVLVASGAVTMAVGGDQGGSIRVPAAHCGIYGLKPTHGLVPYTGVMPVDPSIDHVGPMTATVAGNALLLDVLAGPDGLDPRQIGVRRGRYSDAVAGGAEGLRIGVLAEGFGQPRSEPGVEELVRAAVDRLAAAGATVVEVSVPQHRTMMSVWAAIILEGTVQVAMLGNGGWPGITGLNQTALMRAHSAWRQRAHLLSAPIQTGLVAGHYLREVYGGVYYAKAQNLVRVARQAYDAALADVDVLALPTVPFVAPPLPTGRSRAEMSSPGFDPVVNTAPFDCTGHPALSVPCGLSEGLPAGLMLVGRHWDEATLYRAAGALERAGDWREWRSGGRSERVDPARPPTEDQASLAGRTV</sequence>
<evidence type="ECO:0000313" key="4">
    <source>
        <dbReference type="Proteomes" id="UP001523369"/>
    </source>
</evidence>
<dbReference type="RefSeq" id="WP_253243534.1">
    <property type="nucleotide sequence ID" value="NZ_JAMYJR010000060.1"/>
</dbReference>
<dbReference type="InterPro" id="IPR000120">
    <property type="entry name" value="Amidase"/>
</dbReference>
<feature type="compositionally biased region" description="Basic and acidic residues" evidence="1">
    <location>
        <begin position="503"/>
        <end position="513"/>
    </location>
</feature>
<dbReference type="PROSITE" id="PS00571">
    <property type="entry name" value="AMIDASES"/>
    <property type="match status" value="1"/>
</dbReference>
<gene>
    <name evidence="3" type="ORF">M1L60_43780</name>
</gene>
<feature type="domain" description="Amidase" evidence="2">
    <location>
        <begin position="81"/>
        <end position="486"/>
    </location>
</feature>
<protein>
    <submittedName>
        <fullName evidence="3">Amidase</fullName>
        <ecNumber evidence="3">3.5.1.4</ecNumber>
    </submittedName>
</protein>
<name>A0ABT1E5H8_9ACTN</name>
<proteinExistence type="predicted"/>